<sequence length="98" mass="10393">MFNANVADHFYIASSSEAIAAGGGNALYALEGSAAGIFTTQESQTIPLLRLFSPSAQDHFYVTNANEAANAITNLIYQSKGTAGFIYTTQVCNSVPFF</sequence>
<evidence type="ECO:0000313" key="3">
    <source>
        <dbReference type="Proteomes" id="UP000620124"/>
    </source>
</evidence>
<evidence type="ECO:0000259" key="1">
    <source>
        <dbReference type="Pfam" id="PF18885"/>
    </source>
</evidence>
<gene>
    <name evidence="2" type="ORF">MVEN_01639900</name>
</gene>
<reference evidence="2" key="1">
    <citation type="submission" date="2020-05" db="EMBL/GenBank/DDBJ databases">
        <title>Mycena genomes resolve the evolution of fungal bioluminescence.</title>
        <authorList>
            <person name="Tsai I.J."/>
        </authorList>
    </citation>
    <scope>NUCLEOTIDE SEQUENCE</scope>
    <source>
        <strain evidence="2">CCC161011</strain>
    </source>
</reference>
<dbReference type="Pfam" id="PF18885">
    <property type="entry name" value="DUF5648"/>
    <property type="match status" value="1"/>
</dbReference>
<name>A0A8H7CRG4_9AGAR</name>
<dbReference type="EMBL" id="JACAZI010000014">
    <property type="protein sequence ID" value="KAF7344788.1"/>
    <property type="molecule type" value="Genomic_DNA"/>
</dbReference>
<protein>
    <recommendedName>
        <fullName evidence="1">DUF5648 domain-containing protein</fullName>
    </recommendedName>
</protein>
<dbReference type="OrthoDB" id="9971254at2759"/>
<accession>A0A8H7CRG4</accession>
<dbReference type="Proteomes" id="UP000620124">
    <property type="component" value="Unassembled WGS sequence"/>
</dbReference>
<dbReference type="AlphaFoldDB" id="A0A8H7CRG4"/>
<evidence type="ECO:0000313" key="2">
    <source>
        <dbReference type="EMBL" id="KAF7344788.1"/>
    </source>
</evidence>
<dbReference type="InterPro" id="IPR043708">
    <property type="entry name" value="DUF5648"/>
</dbReference>
<organism evidence="2 3">
    <name type="scientific">Mycena venus</name>
    <dbReference type="NCBI Taxonomy" id="2733690"/>
    <lineage>
        <taxon>Eukaryota</taxon>
        <taxon>Fungi</taxon>
        <taxon>Dikarya</taxon>
        <taxon>Basidiomycota</taxon>
        <taxon>Agaricomycotina</taxon>
        <taxon>Agaricomycetes</taxon>
        <taxon>Agaricomycetidae</taxon>
        <taxon>Agaricales</taxon>
        <taxon>Marasmiineae</taxon>
        <taxon>Mycenaceae</taxon>
        <taxon>Mycena</taxon>
    </lineage>
</organism>
<keyword evidence="3" id="KW-1185">Reference proteome</keyword>
<feature type="domain" description="DUF5648" evidence="1">
    <location>
        <begin position="1"/>
        <end position="97"/>
    </location>
</feature>
<comment type="caution">
    <text evidence="2">The sequence shown here is derived from an EMBL/GenBank/DDBJ whole genome shotgun (WGS) entry which is preliminary data.</text>
</comment>
<proteinExistence type="predicted"/>